<keyword evidence="5" id="KW-1185">Reference proteome</keyword>
<keyword evidence="2 4" id="KW-0378">Hydrolase</keyword>
<dbReference type="Pfam" id="PF00293">
    <property type="entry name" value="NUDIX"/>
    <property type="match status" value="1"/>
</dbReference>
<gene>
    <name evidence="4" type="ORF">RQP52_35945</name>
</gene>
<dbReference type="Gene3D" id="3.90.79.10">
    <property type="entry name" value="Nucleoside Triphosphate Pyrophosphohydrolase"/>
    <property type="match status" value="1"/>
</dbReference>
<feature type="domain" description="Nudix hydrolase" evidence="3">
    <location>
        <begin position="25"/>
        <end position="150"/>
    </location>
</feature>
<comment type="cofactor">
    <cofactor evidence="1">
        <name>Mg(2+)</name>
        <dbReference type="ChEBI" id="CHEBI:18420"/>
    </cofactor>
</comment>
<dbReference type="RefSeq" id="WP_315956247.1">
    <property type="nucleotide sequence ID" value="NZ_JAWCUD010000027.1"/>
</dbReference>
<dbReference type="InterPro" id="IPR000086">
    <property type="entry name" value="NUDIX_hydrolase_dom"/>
</dbReference>
<organism evidence="4 5">
    <name type="scientific">Paenibacillus violae</name>
    <dbReference type="NCBI Taxonomy" id="3077234"/>
    <lineage>
        <taxon>Bacteria</taxon>
        <taxon>Bacillati</taxon>
        <taxon>Bacillota</taxon>
        <taxon>Bacilli</taxon>
        <taxon>Bacillales</taxon>
        <taxon>Paenibacillaceae</taxon>
        <taxon>Paenibacillus</taxon>
    </lineage>
</organism>
<proteinExistence type="predicted"/>
<evidence type="ECO:0000256" key="1">
    <source>
        <dbReference type="ARBA" id="ARBA00001946"/>
    </source>
</evidence>
<dbReference type="EC" id="3.6.-.-" evidence="4"/>
<dbReference type="InterPro" id="IPR020084">
    <property type="entry name" value="NUDIX_hydrolase_CS"/>
</dbReference>
<accession>A0ABU3RQA2</accession>
<evidence type="ECO:0000313" key="4">
    <source>
        <dbReference type="EMBL" id="MDU0206455.1"/>
    </source>
</evidence>
<dbReference type="PROSITE" id="PS00893">
    <property type="entry name" value="NUDIX_BOX"/>
    <property type="match status" value="1"/>
</dbReference>
<dbReference type="InterPro" id="IPR015797">
    <property type="entry name" value="NUDIX_hydrolase-like_dom_sf"/>
</dbReference>
<evidence type="ECO:0000256" key="2">
    <source>
        <dbReference type="ARBA" id="ARBA00022801"/>
    </source>
</evidence>
<dbReference type="Proteomes" id="UP001260980">
    <property type="component" value="Unassembled WGS sequence"/>
</dbReference>
<protein>
    <submittedName>
        <fullName evidence="4">NUDIX hydrolase</fullName>
        <ecNumber evidence="4">3.6.-.-</ecNumber>
    </submittedName>
</protein>
<name>A0ABU3RQA2_9BACL</name>
<evidence type="ECO:0000313" key="5">
    <source>
        <dbReference type="Proteomes" id="UP001260980"/>
    </source>
</evidence>
<reference evidence="4 5" key="1">
    <citation type="submission" date="2023-10" db="EMBL/GenBank/DDBJ databases">
        <title>Paenibacillus strain PFR10 Genome sequencing and assembly.</title>
        <authorList>
            <person name="Kim I."/>
        </authorList>
    </citation>
    <scope>NUCLEOTIDE SEQUENCE [LARGE SCALE GENOMIC DNA]</scope>
    <source>
        <strain evidence="4 5">PFR10</strain>
    </source>
</reference>
<sequence length="158" mass="18388">MTVIINKNGYVFLECISLNEHELKNYSPLAGSYALARFNGKFLICFNTLRKQWEIPAGGRNESETAKECAIRELFEETGQAVKDMEFKGLLKVRKPDGTMKYNPIFYVELDNIETFNKNDETDQILFWNFIDNVGYIDEVDEAVLRWCKPVVELTKER</sequence>
<comment type="caution">
    <text evidence="4">The sequence shown here is derived from an EMBL/GenBank/DDBJ whole genome shotgun (WGS) entry which is preliminary data.</text>
</comment>
<evidence type="ECO:0000259" key="3">
    <source>
        <dbReference type="PROSITE" id="PS51462"/>
    </source>
</evidence>
<dbReference type="GO" id="GO:0016787">
    <property type="term" value="F:hydrolase activity"/>
    <property type="evidence" value="ECO:0007669"/>
    <property type="project" value="UniProtKB-KW"/>
</dbReference>
<dbReference type="EMBL" id="JAWCUD010000027">
    <property type="protein sequence ID" value="MDU0206455.1"/>
    <property type="molecule type" value="Genomic_DNA"/>
</dbReference>
<dbReference type="PROSITE" id="PS51462">
    <property type="entry name" value="NUDIX"/>
    <property type="match status" value="1"/>
</dbReference>
<dbReference type="SUPFAM" id="SSF55811">
    <property type="entry name" value="Nudix"/>
    <property type="match status" value="1"/>
</dbReference>
<dbReference type="PANTHER" id="PTHR43046">
    <property type="entry name" value="GDP-MANNOSE MANNOSYL HYDROLASE"/>
    <property type="match status" value="1"/>
</dbReference>
<dbReference type="PANTHER" id="PTHR43046:SF2">
    <property type="entry name" value="8-OXO-DGTP DIPHOSPHATASE-RELATED"/>
    <property type="match status" value="1"/>
</dbReference>